<evidence type="ECO:0000313" key="3">
    <source>
        <dbReference type="Proteomes" id="UP000323521"/>
    </source>
</evidence>
<organism evidence="2 3">
    <name type="scientific">Formimonas warabiya</name>
    <dbReference type="NCBI Taxonomy" id="1761012"/>
    <lineage>
        <taxon>Bacteria</taxon>
        <taxon>Bacillati</taxon>
        <taxon>Bacillota</taxon>
        <taxon>Clostridia</taxon>
        <taxon>Eubacteriales</taxon>
        <taxon>Peptococcaceae</taxon>
        <taxon>Candidatus Formimonas</taxon>
    </lineage>
</organism>
<dbReference type="InterPro" id="IPR013216">
    <property type="entry name" value="Methyltransf_11"/>
</dbReference>
<name>A0A3G1KZH0_FORW1</name>
<dbReference type="PANTHER" id="PTHR42912:SF80">
    <property type="entry name" value="METHYLTRANSFERASE DOMAIN-CONTAINING PROTEIN"/>
    <property type="match status" value="1"/>
</dbReference>
<accession>A0A3G1KZH0</accession>
<dbReference type="OrthoDB" id="9784101at2"/>
<dbReference type="PANTHER" id="PTHR42912">
    <property type="entry name" value="METHYLTRANSFERASE"/>
    <property type="match status" value="1"/>
</dbReference>
<feature type="domain" description="Methyltransferase type 11" evidence="1">
    <location>
        <begin position="49"/>
        <end position="144"/>
    </location>
</feature>
<dbReference type="EMBL" id="CP017634">
    <property type="protein sequence ID" value="ATW27635.1"/>
    <property type="molecule type" value="Genomic_DNA"/>
</dbReference>
<dbReference type="Gene3D" id="3.40.50.150">
    <property type="entry name" value="Vaccinia Virus protein VP39"/>
    <property type="match status" value="1"/>
</dbReference>
<evidence type="ECO:0000259" key="1">
    <source>
        <dbReference type="Pfam" id="PF08241"/>
    </source>
</evidence>
<dbReference type="Proteomes" id="UP000323521">
    <property type="component" value="Chromosome"/>
</dbReference>
<proteinExistence type="predicted"/>
<protein>
    <submittedName>
        <fullName evidence="2">Methyltransferase type 11</fullName>
    </submittedName>
</protein>
<evidence type="ECO:0000313" key="2">
    <source>
        <dbReference type="EMBL" id="ATW27635.1"/>
    </source>
</evidence>
<keyword evidence="2" id="KW-0489">Methyltransferase</keyword>
<dbReference type="RefSeq" id="WP_148137004.1">
    <property type="nucleotide sequence ID" value="NZ_CP017634.1"/>
</dbReference>
<sequence length="246" mass="29051">MQCRIENYWQGEAARYSEHIWRELDSFKKEAWETLIKEYLPQENPLKVLDVGTGPGFFALLLSGMGHRVTAIDCSSNMLKEAKMNIQNAGFHVELLKMDSHALTFPSNTFDVLICRNVTWILQDPWAAYLEWHRVLKPKGRLFIFDANWNLRFHDPIMQKRYEEDQERARQLGIKRVGHVDPEEGDKIARELFFSKHLRPQWDAEALINIGFPRLWIDADISERIWDKEENILYRSTPMFLICAEK</sequence>
<dbReference type="SUPFAM" id="SSF53335">
    <property type="entry name" value="S-adenosyl-L-methionine-dependent methyltransferases"/>
    <property type="match status" value="1"/>
</dbReference>
<dbReference type="GO" id="GO:0008757">
    <property type="term" value="F:S-adenosylmethionine-dependent methyltransferase activity"/>
    <property type="evidence" value="ECO:0007669"/>
    <property type="project" value="InterPro"/>
</dbReference>
<keyword evidence="3" id="KW-1185">Reference proteome</keyword>
<dbReference type="CDD" id="cd02440">
    <property type="entry name" value="AdoMet_MTases"/>
    <property type="match status" value="1"/>
</dbReference>
<dbReference type="Pfam" id="PF08241">
    <property type="entry name" value="Methyltransf_11"/>
    <property type="match status" value="1"/>
</dbReference>
<keyword evidence="2" id="KW-0808">Transferase</keyword>
<dbReference type="InterPro" id="IPR050508">
    <property type="entry name" value="Methyltransf_Superfamily"/>
</dbReference>
<gene>
    <name evidence="2" type="ORF">DCMF_25330</name>
</gene>
<reference evidence="2 3" key="1">
    <citation type="submission" date="2016-10" db="EMBL/GenBank/DDBJ databases">
        <title>Complete Genome Sequence of Peptococcaceae strain DCMF.</title>
        <authorList>
            <person name="Edwards R.J."/>
            <person name="Holland S.I."/>
            <person name="Deshpande N.P."/>
            <person name="Wong Y.K."/>
            <person name="Ertan H."/>
            <person name="Manefield M."/>
            <person name="Russell T.L."/>
            <person name="Lee M.J."/>
        </authorList>
    </citation>
    <scope>NUCLEOTIDE SEQUENCE [LARGE SCALE GENOMIC DNA]</scope>
    <source>
        <strain evidence="2 3">DCMF</strain>
    </source>
</reference>
<dbReference type="AlphaFoldDB" id="A0A3G1KZH0"/>
<dbReference type="GO" id="GO:0032259">
    <property type="term" value="P:methylation"/>
    <property type="evidence" value="ECO:0007669"/>
    <property type="project" value="UniProtKB-KW"/>
</dbReference>
<dbReference type="InterPro" id="IPR029063">
    <property type="entry name" value="SAM-dependent_MTases_sf"/>
</dbReference>
<dbReference type="KEGG" id="fwa:DCMF_25330"/>